<evidence type="ECO:0000259" key="1">
    <source>
        <dbReference type="Pfam" id="PF14206"/>
    </source>
</evidence>
<evidence type="ECO:0000313" key="3">
    <source>
        <dbReference type="Proteomes" id="UP001596317"/>
    </source>
</evidence>
<keyword evidence="3" id="KW-1185">Reference proteome</keyword>
<dbReference type="Pfam" id="PF14206">
    <property type="entry name" value="Cys_rich_CPCC"/>
    <property type="match status" value="1"/>
</dbReference>
<name>A0ABW1ZFF9_9DEIO</name>
<evidence type="ECO:0000313" key="2">
    <source>
        <dbReference type="EMBL" id="MFC6658992.1"/>
    </source>
</evidence>
<gene>
    <name evidence="2" type="ORF">ACFP90_00390</name>
</gene>
<dbReference type="InterPro" id="IPR025983">
    <property type="entry name" value="Cys_rich_CPCC"/>
</dbReference>
<proteinExistence type="predicted"/>
<protein>
    <submittedName>
        <fullName evidence="2">CPCC family cysteine-rich protein</fullName>
    </submittedName>
</protein>
<dbReference type="Proteomes" id="UP001596317">
    <property type="component" value="Unassembled WGS sequence"/>
</dbReference>
<feature type="domain" description="Cysteine-rich CPCC" evidence="1">
    <location>
        <begin position="6"/>
        <end position="74"/>
    </location>
</feature>
<dbReference type="EMBL" id="JBHSWB010000001">
    <property type="protein sequence ID" value="MFC6658992.1"/>
    <property type="molecule type" value="Genomic_DNA"/>
</dbReference>
<organism evidence="2 3">
    <name type="scientific">Deinococcus multiflagellatus</name>
    <dbReference type="NCBI Taxonomy" id="1656887"/>
    <lineage>
        <taxon>Bacteria</taxon>
        <taxon>Thermotogati</taxon>
        <taxon>Deinococcota</taxon>
        <taxon>Deinococci</taxon>
        <taxon>Deinococcales</taxon>
        <taxon>Deinococcaceae</taxon>
        <taxon>Deinococcus</taxon>
    </lineage>
</organism>
<accession>A0ABW1ZFF9</accession>
<reference evidence="3" key="1">
    <citation type="journal article" date="2019" name="Int. J. Syst. Evol. Microbiol.">
        <title>The Global Catalogue of Microorganisms (GCM) 10K type strain sequencing project: providing services to taxonomists for standard genome sequencing and annotation.</title>
        <authorList>
            <consortium name="The Broad Institute Genomics Platform"/>
            <consortium name="The Broad Institute Genome Sequencing Center for Infectious Disease"/>
            <person name="Wu L."/>
            <person name="Ma J."/>
        </authorList>
    </citation>
    <scope>NUCLEOTIDE SEQUENCE [LARGE SCALE GENOMIC DNA]</scope>
    <source>
        <strain evidence="3">CCUG 63830</strain>
    </source>
</reference>
<dbReference type="RefSeq" id="WP_224605527.1">
    <property type="nucleotide sequence ID" value="NZ_JAIQXV010000003.1"/>
</dbReference>
<comment type="caution">
    <text evidence="2">The sequence shown here is derived from an EMBL/GenBank/DDBJ whole genome shotgun (WGS) entry which is preliminary data.</text>
</comment>
<sequence length="78" mass="8841">MSKRFACPCCGFLTLKRRGHYDICRVCFWEDDGGNDDHRHSGPNHMTLGEARQNFARLGACDEGSLAFVRPPLPYEIP</sequence>